<dbReference type="Proteomes" id="UP000092713">
    <property type="component" value="Unassembled WGS sequence"/>
</dbReference>
<comment type="caution">
    <text evidence="3">The sequence shown here is derived from an EMBL/GenBank/DDBJ whole genome shotgun (WGS) entry which is preliminary data.</text>
</comment>
<dbReference type="SUPFAM" id="SSF69118">
    <property type="entry name" value="AhpD-like"/>
    <property type="match status" value="1"/>
</dbReference>
<dbReference type="Gene3D" id="1.20.1290.10">
    <property type="entry name" value="AhpD-like"/>
    <property type="match status" value="1"/>
</dbReference>
<reference evidence="3 4" key="1">
    <citation type="submission" date="2016-04" db="EMBL/GenBank/DDBJ databases">
        <title>Draft genome sequence of Janthinobacterium psychrotolerans sp. nov., isolated from freshwater sediments in Denmark.</title>
        <authorList>
            <person name="Gong X."/>
            <person name="Skrivergaard S."/>
            <person name="Korsgaard B.S."/>
            <person name="Schreiber L."/>
            <person name="Marshall I.P."/>
            <person name="Finster K."/>
            <person name="Schramm A."/>
        </authorList>
    </citation>
    <scope>NUCLEOTIDE SEQUENCE [LARGE SCALE GENOMIC DNA]</scope>
    <source>
        <strain evidence="3 4">S3-2</strain>
    </source>
</reference>
<keyword evidence="4" id="KW-1185">Reference proteome</keyword>
<dbReference type="EMBL" id="LOCQ01000059">
    <property type="protein sequence ID" value="OBV37906.1"/>
    <property type="molecule type" value="Genomic_DNA"/>
</dbReference>
<feature type="transmembrane region" description="Helical" evidence="1">
    <location>
        <begin position="73"/>
        <end position="96"/>
    </location>
</feature>
<keyword evidence="1" id="KW-0472">Membrane</keyword>
<proteinExistence type="predicted"/>
<evidence type="ECO:0000313" key="4">
    <source>
        <dbReference type="Proteomes" id="UP000092713"/>
    </source>
</evidence>
<dbReference type="STRING" id="1747903.ASR47_1004181"/>
<gene>
    <name evidence="3" type="ORF">ASR47_1004181</name>
</gene>
<keyword evidence="3" id="KW-0575">Peroxidase</keyword>
<sequence length="108" mass="10961">MSVSTAFTCFMQEAPAQAAAWMQLAKSLDAASALDKKTEELAYIAVLAATGNTSGMPFHVLSARSHGASRQEVLSAVLIGLPAAGAVVIGALPVAVEAYDGQDPSVVA</sequence>
<evidence type="ECO:0000256" key="1">
    <source>
        <dbReference type="SAM" id="Phobius"/>
    </source>
</evidence>
<protein>
    <submittedName>
        <fullName evidence="3">Putative conserved protein YurZ, alkylhydroperoxidase/carboxymuconolactone decarboxylase family</fullName>
    </submittedName>
</protein>
<accession>A0A1A7BWE9</accession>
<organism evidence="3 4">
    <name type="scientific">Janthinobacterium psychrotolerans</name>
    <dbReference type="NCBI Taxonomy" id="1747903"/>
    <lineage>
        <taxon>Bacteria</taxon>
        <taxon>Pseudomonadati</taxon>
        <taxon>Pseudomonadota</taxon>
        <taxon>Betaproteobacteria</taxon>
        <taxon>Burkholderiales</taxon>
        <taxon>Oxalobacteraceae</taxon>
        <taxon>Janthinobacterium</taxon>
    </lineage>
</organism>
<dbReference type="PANTHER" id="PTHR33930:SF2">
    <property type="entry name" value="BLR3452 PROTEIN"/>
    <property type="match status" value="1"/>
</dbReference>
<dbReference type="GO" id="GO:0051920">
    <property type="term" value="F:peroxiredoxin activity"/>
    <property type="evidence" value="ECO:0007669"/>
    <property type="project" value="InterPro"/>
</dbReference>
<dbReference type="AlphaFoldDB" id="A0A1A7BWE9"/>
<keyword evidence="3" id="KW-0560">Oxidoreductase</keyword>
<keyword evidence="1" id="KW-1133">Transmembrane helix</keyword>
<dbReference type="InterPro" id="IPR029032">
    <property type="entry name" value="AhpD-like"/>
</dbReference>
<evidence type="ECO:0000313" key="3">
    <source>
        <dbReference type="EMBL" id="OBV37906.1"/>
    </source>
</evidence>
<feature type="domain" description="Carboxymuconolactone decarboxylase-like" evidence="2">
    <location>
        <begin position="17"/>
        <end position="95"/>
    </location>
</feature>
<name>A0A1A7BWE9_9BURK</name>
<dbReference type="PATRIC" id="fig|1747903.4.peg.1438"/>
<dbReference type="InterPro" id="IPR003779">
    <property type="entry name" value="CMD-like"/>
</dbReference>
<dbReference type="OrthoDB" id="9154867at2"/>
<dbReference type="Pfam" id="PF02627">
    <property type="entry name" value="CMD"/>
    <property type="match status" value="1"/>
</dbReference>
<evidence type="ECO:0000259" key="2">
    <source>
        <dbReference type="Pfam" id="PF02627"/>
    </source>
</evidence>
<dbReference type="PANTHER" id="PTHR33930">
    <property type="entry name" value="ALKYL HYDROPEROXIDE REDUCTASE AHPD"/>
    <property type="match status" value="1"/>
</dbReference>
<keyword evidence="1" id="KW-0812">Transmembrane</keyword>